<keyword evidence="7" id="KW-1185">Reference proteome</keyword>
<dbReference type="RefSeq" id="WP_338536409.1">
    <property type="nucleotide sequence ID" value="NZ_AP028654.1"/>
</dbReference>
<dbReference type="NCBIfam" id="TIGR00312">
    <property type="entry name" value="cbiD"/>
    <property type="match status" value="1"/>
</dbReference>
<comment type="function">
    <text evidence="5">Catalyzes the methylation of C-1 in cobalt-precorrin-5B to form cobalt-precorrin-6A.</text>
</comment>
<protein>
    <recommendedName>
        <fullName evidence="5">Cobalt-precorrin-5B C(1)-methyltransferase</fullName>
        <ecNumber evidence="5">2.1.1.195</ecNumber>
    </recommendedName>
    <alternativeName>
        <fullName evidence="5">Cobalt-precorrin-6A synthase</fullName>
    </alternativeName>
</protein>
<dbReference type="GO" id="GO:0008168">
    <property type="term" value="F:methyltransferase activity"/>
    <property type="evidence" value="ECO:0007669"/>
    <property type="project" value="UniProtKB-UniRule"/>
</dbReference>
<dbReference type="Pfam" id="PF01888">
    <property type="entry name" value="CbiD"/>
    <property type="match status" value="1"/>
</dbReference>
<dbReference type="Proteomes" id="UP001321786">
    <property type="component" value="Chromosome"/>
</dbReference>
<evidence type="ECO:0000256" key="4">
    <source>
        <dbReference type="ARBA" id="ARBA00022691"/>
    </source>
</evidence>
<keyword evidence="2 5" id="KW-0489">Methyltransferase</keyword>
<dbReference type="EC" id="2.1.1.195" evidence="5"/>
<dbReference type="EMBL" id="AP028654">
    <property type="protein sequence ID" value="BEP28062.1"/>
    <property type="molecule type" value="Genomic_DNA"/>
</dbReference>
<comment type="similarity">
    <text evidence="5">Belongs to the CbiD family.</text>
</comment>
<name>A0AAU9E8I3_9FIRM</name>
<sequence length="374" mass="41510">MERYIEKNGKKLKYGYTTGSSATAASKASAIMLLNRENVNTVKIDTPKGWPLTIDIYNQEINDDYALCSVIKDGGDDPDMTNKMTIFSKISFRDDKEINIYGGIGIGKVTKEGLSIKPGNSAINPVPLRTIEKEVRSVIGENRGANVEIYAPDGENIAKKTFNPKLGIVGGISIIGTSGIVEPMSEDALIETLKIEMRIFKKKHYDKILLISPGNYGRDFSRKMGLNIEEIIKCSNYVGQVIDEALKLDIKKILWVGHAGKMVKIAGGIFNTHSKIADGRMEIIMSQLALIGAETDLIKLISISNTTDEAFKYIKEYKMDKVFDNISNKISEKLNKRAFDEIQNGVVLFTNEHGLLSVSDLGNKIMEEFNIEQI</sequence>
<evidence type="ECO:0000313" key="7">
    <source>
        <dbReference type="Proteomes" id="UP001321786"/>
    </source>
</evidence>
<evidence type="ECO:0000256" key="5">
    <source>
        <dbReference type="HAMAP-Rule" id="MF_00787"/>
    </source>
</evidence>
<dbReference type="PIRSF" id="PIRSF026782">
    <property type="entry name" value="CbiD"/>
    <property type="match status" value="1"/>
</dbReference>
<gene>
    <name evidence="5 6" type="primary">cbiD</name>
    <name evidence="6" type="ORF">HLPR_03930</name>
</gene>
<proteinExistence type="inferred from homology"/>
<dbReference type="Gene3D" id="3.30.2110.10">
    <property type="entry name" value="CbiD-like"/>
    <property type="match status" value="1"/>
</dbReference>
<dbReference type="PANTHER" id="PTHR35863:SF1">
    <property type="entry name" value="COBALT-PRECORRIN-5B C(1)-METHYLTRANSFERASE"/>
    <property type="match status" value="1"/>
</dbReference>
<evidence type="ECO:0000313" key="6">
    <source>
        <dbReference type="EMBL" id="BEP28062.1"/>
    </source>
</evidence>
<dbReference type="InterPro" id="IPR036074">
    <property type="entry name" value="CbiD_sf"/>
</dbReference>
<evidence type="ECO:0000256" key="1">
    <source>
        <dbReference type="ARBA" id="ARBA00022573"/>
    </source>
</evidence>
<reference evidence="6 7" key="1">
    <citation type="submission" date="2023-08" db="EMBL/GenBank/DDBJ databases">
        <title>Helicovermis profunda gen. nov., sp. nov., a novel mesophilic, fermentative bacterium within the Bacillota from a deep-sea hydrothermal vent chimney.</title>
        <authorList>
            <person name="Miyazaki U."/>
            <person name="Mizutani D."/>
            <person name="Hashimoto Y."/>
            <person name="Tame A."/>
            <person name="Sawayama S."/>
            <person name="Miyazaki J."/>
            <person name="Takai K."/>
            <person name="Nakagawa S."/>
        </authorList>
    </citation>
    <scope>NUCLEOTIDE SEQUENCE [LARGE SCALE GENOMIC DNA]</scope>
    <source>
        <strain evidence="6 7">S502</strain>
    </source>
</reference>
<accession>A0AAU9E8I3</accession>
<dbReference type="GO" id="GO:0019251">
    <property type="term" value="P:anaerobic cobalamin biosynthetic process"/>
    <property type="evidence" value="ECO:0007669"/>
    <property type="project" value="UniProtKB-UniRule"/>
</dbReference>
<dbReference type="HAMAP" id="MF_00787">
    <property type="entry name" value="CbiD"/>
    <property type="match status" value="1"/>
</dbReference>
<keyword evidence="3 5" id="KW-0808">Transferase</keyword>
<evidence type="ECO:0000256" key="3">
    <source>
        <dbReference type="ARBA" id="ARBA00022679"/>
    </source>
</evidence>
<dbReference type="GO" id="GO:0032259">
    <property type="term" value="P:methylation"/>
    <property type="evidence" value="ECO:0007669"/>
    <property type="project" value="UniProtKB-KW"/>
</dbReference>
<dbReference type="PANTHER" id="PTHR35863">
    <property type="entry name" value="COBALT-PRECORRIN-5B C(1)-METHYLTRANSFERASE"/>
    <property type="match status" value="1"/>
</dbReference>
<keyword evidence="4 5" id="KW-0949">S-adenosyl-L-methionine</keyword>
<dbReference type="SUPFAM" id="SSF111342">
    <property type="entry name" value="CbiD-like"/>
    <property type="match status" value="1"/>
</dbReference>
<comment type="pathway">
    <text evidence="5">Cofactor biosynthesis; adenosylcobalamin biosynthesis; cob(II)yrinate a,c-diamide from sirohydrochlorin (anaerobic route): step 6/10.</text>
</comment>
<keyword evidence="1 5" id="KW-0169">Cobalamin biosynthesis</keyword>
<dbReference type="KEGG" id="hprf:HLPR_03930"/>
<comment type="catalytic activity">
    <reaction evidence="5">
        <text>Co-precorrin-5B + S-adenosyl-L-methionine = Co-precorrin-6A + S-adenosyl-L-homocysteine</text>
        <dbReference type="Rhea" id="RHEA:26285"/>
        <dbReference type="ChEBI" id="CHEBI:57856"/>
        <dbReference type="ChEBI" id="CHEBI:59789"/>
        <dbReference type="ChEBI" id="CHEBI:60063"/>
        <dbReference type="ChEBI" id="CHEBI:60064"/>
        <dbReference type="EC" id="2.1.1.195"/>
    </reaction>
</comment>
<dbReference type="AlphaFoldDB" id="A0AAU9E8I3"/>
<evidence type="ECO:0000256" key="2">
    <source>
        <dbReference type="ARBA" id="ARBA00022603"/>
    </source>
</evidence>
<organism evidence="6 7">
    <name type="scientific">Helicovermis profundi</name>
    <dbReference type="NCBI Taxonomy" id="3065157"/>
    <lineage>
        <taxon>Bacteria</taxon>
        <taxon>Bacillati</taxon>
        <taxon>Bacillota</taxon>
        <taxon>Clostridia</taxon>
        <taxon>Helicovermis</taxon>
    </lineage>
</organism>
<dbReference type="InterPro" id="IPR002748">
    <property type="entry name" value="CbiD"/>
</dbReference>